<evidence type="ECO:0000313" key="1">
    <source>
        <dbReference type="EMBL" id="GAF68684.1"/>
    </source>
</evidence>
<evidence type="ECO:0008006" key="2">
    <source>
        <dbReference type="Google" id="ProtNLM"/>
    </source>
</evidence>
<comment type="caution">
    <text evidence="1">The sequence shown here is derived from an EMBL/GenBank/DDBJ whole genome shotgun (WGS) entry which is preliminary data.</text>
</comment>
<gene>
    <name evidence="1" type="ORF">S01H1_10018</name>
</gene>
<dbReference type="AlphaFoldDB" id="X0RIL2"/>
<protein>
    <recommendedName>
        <fullName evidence="2">Protein kinase domain-containing protein</fullName>
    </recommendedName>
</protein>
<proteinExistence type="predicted"/>
<dbReference type="Gene3D" id="3.30.200.20">
    <property type="entry name" value="Phosphorylase Kinase, domain 1"/>
    <property type="match status" value="1"/>
</dbReference>
<organism evidence="1">
    <name type="scientific">marine sediment metagenome</name>
    <dbReference type="NCBI Taxonomy" id="412755"/>
    <lineage>
        <taxon>unclassified sequences</taxon>
        <taxon>metagenomes</taxon>
        <taxon>ecological metagenomes</taxon>
    </lineage>
</organism>
<dbReference type="InterPro" id="IPR011009">
    <property type="entry name" value="Kinase-like_dom_sf"/>
</dbReference>
<name>X0RIL2_9ZZZZ</name>
<dbReference type="EMBL" id="BARS01005117">
    <property type="protein sequence ID" value="GAF68684.1"/>
    <property type="molecule type" value="Genomic_DNA"/>
</dbReference>
<accession>X0RIL2</accession>
<feature type="non-terminal residue" evidence="1">
    <location>
        <position position="40"/>
    </location>
</feature>
<sequence length="40" mass="4573">MTDLIGQTLNQYRIVEKINEGGMATVYKAYHPSLDRYVAL</sequence>
<reference evidence="1" key="1">
    <citation type="journal article" date="2014" name="Front. Microbiol.">
        <title>High frequency of phylogenetically diverse reductive dehalogenase-homologous genes in deep subseafloor sedimentary metagenomes.</title>
        <authorList>
            <person name="Kawai M."/>
            <person name="Futagami T."/>
            <person name="Toyoda A."/>
            <person name="Takaki Y."/>
            <person name="Nishi S."/>
            <person name="Hori S."/>
            <person name="Arai W."/>
            <person name="Tsubouchi T."/>
            <person name="Morono Y."/>
            <person name="Uchiyama I."/>
            <person name="Ito T."/>
            <person name="Fujiyama A."/>
            <person name="Inagaki F."/>
            <person name="Takami H."/>
        </authorList>
    </citation>
    <scope>NUCLEOTIDE SEQUENCE</scope>
    <source>
        <strain evidence="1">Expedition CK06-06</strain>
    </source>
</reference>
<dbReference type="SUPFAM" id="SSF56112">
    <property type="entry name" value="Protein kinase-like (PK-like)"/>
    <property type="match status" value="1"/>
</dbReference>